<evidence type="ECO:0000313" key="2">
    <source>
        <dbReference type="EMBL" id="CUH93460.1"/>
    </source>
</evidence>
<dbReference type="Proteomes" id="UP000196053">
    <property type="component" value="Chromosome I"/>
</dbReference>
<feature type="signal peptide" evidence="1">
    <location>
        <begin position="1"/>
        <end position="23"/>
    </location>
</feature>
<keyword evidence="3" id="KW-1185">Reference proteome</keyword>
<dbReference type="KEGG" id="hsd:SD1D_1922"/>
<sequence length="259" mass="30147">MRMVNKTISIFLLIISISFIMNACSTPIPPNDITSSDKQFQLDLVFDKMEPWQVEYVKEHQLDKNTNISSYLEQEGMLESYGYKRKEKPEETMLLDKYHQVYGWWYLMRENMTVLHTEEHSGRQYSLILTLGSEGCNGIHLVSYEISNDTVEILEYIDGELPISSGFYPNTGVLHNENIFFGITKKTRLDTETDKKVPSDFHTLEIFHSEGKESKDHIKDEDVILYFFPAETKLTSCQLLNKKGEIVEKYDLTEESQIN</sequence>
<dbReference type="AlphaFoldDB" id="A0A0K8J7F4"/>
<feature type="chain" id="PRO_5005509395" evidence="1">
    <location>
        <begin position="24"/>
        <end position="259"/>
    </location>
</feature>
<dbReference type="OrthoDB" id="9768769at2"/>
<accession>A0A0K8J7F4</accession>
<reference evidence="3" key="1">
    <citation type="submission" date="2015-09" db="EMBL/GenBank/DDBJ databases">
        <authorList>
            <person name="Wibberg D."/>
        </authorList>
    </citation>
    <scope>NUCLEOTIDE SEQUENCE [LARGE SCALE GENOMIC DNA]</scope>
    <source>
        <strain evidence="3">SD1D</strain>
    </source>
</reference>
<protein>
    <submittedName>
        <fullName evidence="2">Putative secreted protein</fullName>
    </submittedName>
</protein>
<gene>
    <name evidence="2" type="ORF">SD1D_1922</name>
</gene>
<evidence type="ECO:0000313" key="3">
    <source>
        <dbReference type="Proteomes" id="UP000196053"/>
    </source>
</evidence>
<organism evidence="2 3">
    <name type="scientific">Herbinix luporum</name>
    <dbReference type="NCBI Taxonomy" id="1679721"/>
    <lineage>
        <taxon>Bacteria</taxon>
        <taxon>Bacillati</taxon>
        <taxon>Bacillota</taxon>
        <taxon>Clostridia</taxon>
        <taxon>Lachnospirales</taxon>
        <taxon>Lachnospiraceae</taxon>
        <taxon>Herbinix</taxon>
    </lineage>
</organism>
<evidence type="ECO:0000256" key="1">
    <source>
        <dbReference type="SAM" id="SignalP"/>
    </source>
</evidence>
<dbReference type="RefSeq" id="WP_058258702.1">
    <property type="nucleotide sequence ID" value="NZ_DUPS01000019.1"/>
</dbReference>
<proteinExistence type="predicted"/>
<keyword evidence="1" id="KW-0732">Signal</keyword>
<dbReference type="EMBL" id="LN879430">
    <property type="protein sequence ID" value="CUH93460.1"/>
    <property type="molecule type" value="Genomic_DNA"/>
</dbReference>
<name>A0A0K8J7F4_9FIRM</name>